<evidence type="ECO:0000313" key="3">
    <source>
        <dbReference type="Proteomes" id="UP000483362"/>
    </source>
</evidence>
<keyword evidence="1" id="KW-0812">Transmembrane</keyword>
<feature type="transmembrane region" description="Helical" evidence="1">
    <location>
        <begin position="347"/>
        <end position="366"/>
    </location>
</feature>
<feature type="transmembrane region" description="Helical" evidence="1">
    <location>
        <begin position="211"/>
        <end position="229"/>
    </location>
</feature>
<feature type="transmembrane region" description="Helical" evidence="1">
    <location>
        <begin position="282"/>
        <end position="300"/>
    </location>
</feature>
<evidence type="ECO:0008006" key="4">
    <source>
        <dbReference type="Google" id="ProtNLM"/>
    </source>
</evidence>
<evidence type="ECO:0000256" key="1">
    <source>
        <dbReference type="SAM" id="Phobius"/>
    </source>
</evidence>
<feature type="transmembrane region" description="Helical" evidence="1">
    <location>
        <begin position="16"/>
        <end position="35"/>
    </location>
</feature>
<sequence length="487" mass="54581">MEKITATPSPRLRRGLLLLELLSLAVAAVLTWRYFAMPDAARIVAAMAVGYAVPRAVLSRSRHCSTGSLVLLYVVGAGLMAFAVYNMWSWTVHAGRPLDAPHILSDGGKYYKCALHYYDGSVPPQRNVHYYGLPAMIYLTWKLLGVSLVWPMAVNYMLTLLSMVVFGFMACRLLAGRLESGGRQVMLLAMLLMALSTYMLSQGALLQKEALNYMGMAMVGYVLSGLARSETLHGAKLWRETLVFFLGAGMLISTRGTMAYFVAAGIVLAVAHDWRRNWRRGGALLLITLVLFVLGTEVFAREAYFYHQVRTLVNTTRSADRMSEMYIVGPSQQPLRAVLGDYFYHPLWLKVLLTPVTATALYLVPFPWLRGDYSVLNILSRTTCTWYAVGGLSLFYFLFMSWRRARSLGWLALWPVACFLAVAYATGGSVARYTLPLQPLFVVIAVYVLCQWRDKKMRHALCTFAAVYALVLAVTLCVCHYVQMQYM</sequence>
<proteinExistence type="predicted"/>
<dbReference type="AlphaFoldDB" id="A0A6L5XFP9"/>
<dbReference type="RefSeq" id="WP_154327501.1">
    <property type="nucleotide sequence ID" value="NZ_CP045696.1"/>
</dbReference>
<feature type="transmembrane region" description="Helical" evidence="1">
    <location>
        <begin position="187"/>
        <end position="205"/>
    </location>
</feature>
<feature type="transmembrane region" description="Helical" evidence="1">
    <location>
        <begin position="462"/>
        <end position="483"/>
    </location>
</feature>
<feature type="transmembrane region" description="Helical" evidence="1">
    <location>
        <begin position="153"/>
        <end position="175"/>
    </location>
</feature>
<keyword evidence="1" id="KW-0472">Membrane</keyword>
<dbReference type="EMBL" id="VULT01000019">
    <property type="protein sequence ID" value="MSS18332.1"/>
    <property type="molecule type" value="Genomic_DNA"/>
</dbReference>
<gene>
    <name evidence="2" type="ORF">FYJ29_11260</name>
</gene>
<comment type="caution">
    <text evidence="2">The sequence shown here is derived from an EMBL/GenBank/DDBJ whole genome shotgun (WGS) entry which is preliminary data.</text>
</comment>
<feature type="transmembrane region" description="Helical" evidence="1">
    <location>
        <begin position="378"/>
        <end position="399"/>
    </location>
</feature>
<feature type="transmembrane region" description="Helical" evidence="1">
    <location>
        <begin position="241"/>
        <end position="270"/>
    </location>
</feature>
<keyword evidence="3" id="KW-1185">Reference proteome</keyword>
<accession>A0A6L5XFP9</accession>
<name>A0A6L5XFP9_9BACT</name>
<dbReference type="Proteomes" id="UP000483362">
    <property type="component" value="Unassembled WGS sequence"/>
</dbReference>
<feature type="transmembrane region" description="Helical" evidence="1">
    <location>
        <begin position="408"/>
        <end position="427"/>
    </location>
</feature>
<keyword evidence="1" id="KW-1133">Transmembrane helix</keyword>
<reference evidence="2 3" key="1">
    <citation type="submission" date="2019-08" db="EMBL/GenBank/DDBJ databases">
        <title>In-depth cultivation of the pig gut microbiome towards novel bacterial diversity and tailored functional studies.</title>
        <authorList>
            <person name="Wylensek D."/>
            <person name="Hitch T.C.A."/>
            <person name="Clavel T."/>
        </authorList>
    </citation>
    <scope>NUCLEOTIDE SEQUENCE [LARGE SCALE GENOMIC DNA]</scope>
    <source>
        <strain evidence="2 3">Oil-RF-744-WCA-WT-10</strain>
    </source>
</reference>
<feature type="transmembrane region" description="Helical" evidence="1">
    <location>
        <begin position="433"/>
        <end position="450"/>
    </location>
</feature>
<protein>
    <recommendedName>
        <fullName evidence="4">Glycosyltransferase RgtA/B/C/D-like domain-containing protein</fullName>
    </recommendedName>
</protein>
<feature type="transmembrane region" description="Helical" evidence="1">
    <location>
        <begin position="70"/>
        <end position="88"/>
    </location>
</feature>
<evidence type="ECO:0000313" key="2">
    <source>
        <dbReference type="EMBL" id="MSS18332.1"/>
    </source>
</evidence>
<organism evidence="2 3">
    <name type="scientific">Sodaliphilus pleomorphus</name>
    <dbReference type="NCBI Taxonomy" id="2606626"/>
    <lineage>
        <taxon>Bacteria</taxon>
        <taxon>Pseudomonadati</taxon>
        <taxon>Bacteroidota</taxon>
        <taxon>Bacteroidia</taxon>
        <taxon>Bacteroidales</taxon>
        <taxon>Muribaculaceae</taxon>
        <taxon>Sodaliphilus</taxon>
    </lineage>
</organism>